<keyword evidence="5" id="KW-0813">Transport</keyword>
<comment type="function">
    <text evidence="5">Part of the twin-arginine translocation (Tat) system that transports large folded proteins containing a characteristic twin-arginine motif in their signal peptide across membranes.</text>
</comment>
<comment type="caution">
    <text evidence="7">The sequence shown here is derived from an EMBL/GenBank/DDBJ whole genome shotgun (WGS) entry which is preliminary data.</text>
</comment>
<keyword evidence="5" id="KW-0811">Translocation</keyword>
<keyword evidence="3 5" id="KW-1133">Transmembrane helix</keyword>
<comment type="subunit">
    <text evidence="5">Forms a complex with TatA.</text>
</comment>
<evidence type="ECO:0000256" key="1">
    <source>
        <dbReference type="ARBA" id="ARBA00004141"/>
    </source>
</evidence>
<comment type="similarity">
    <text evidence="5">Belongs to the TatC family.</text>
</comment>
<dbReference type="GO" id="GO:0033281">
    <property type="term" value="C:TAT protein transport complex"/>
    <property type="evidence" value="ECO:0007669"/>
    <property type="project" value="UniProtKB-UniRule"/>
</dbReference>
<feature type="region of interest" description="Disordered" evidence="6">
    <location>
        <begin position="1"/>
        <end position="22"/>
    </location>
</feature>
<dbReference type="AlphaFoldDB" id="A0A5C5Z7T8"/>
<evidence type="ECO:0000256" key="4">
    <source>
        <dbReference type="ARBA" id="ARBA00023136"/>
    </source>
</evidence>
<keyword evidence="5" id="KW-0653">Protein transport</keyword>
<evidence type="ECO:0000256" key="5">
    <source>
        <dbReference type="HAMAP-Rule" id="MF_00902"/>
    </source>
</evidence>
<keyword evidence="2 5" id="KW-0812">Transmembrane</keyword>
<comment type="caution">
    <text evidence="5">Lacks conserved residue(s) required for the propagation of feature annotation.</text>
</comment>
<keyword evidence="4 5" id="KW-0472">Membrane</keyword>
<dbReference type="InterPro" id="IPR019820">
    <property type="entry name" value="Sec-indep_translocase_CS"/>
</dbReference>
<feature type="transmembrane region" description="Helical" evidence="5">
    <location>
        <begin position="237"/>
        <end position="264"/>
    </location>
</feature>
<dbReference type="PANTHER" id="PTHR30371">
    <property type="entry name" value="SEC-INDEPENDENT PROTEIN TRANSLOCASE PROTEIN TATC"/>
    <property type="match status" value="1"/>
</dbReference>
<keyword evidence="5" id="KW-1003">Cell membrane</keyword>
<dbReference type="NCBIfam" id="TIGR00945">
    <property type="entry name" value="tatC"/>
    <property type="match status" value="1"/>
</dbReference>
<feature type="transmembrane region" description="Helical" evidence="5">
    <location>
        <begin position="284"/>
        <end position="309"/>
    </location>
</feature>
<evidence type="ECO:0000256" key="6">
    <source>
        <dbReference type="SAM" id="MobiDB-lite"/>
    </source>
</evidence>
<reference evidence="7 8" key="1">
    <citation type="submission" date="2019-02" db="EMBL/GenBank/DDBJ databases">
        <title>Deep-cultivation of Planctomycetes and their phenomic and genomic characterization uncovers novel biology.</title>
        <authorList>
            <person name="Wiegand S."/>
            <person name="Jogler M."/>
            <person name="Boedeker C."/>
            <person name="Pinto D."/>
            <person name="Vollmers J."/>
            <person name="Rivas-Marin E."/>
            <person name="Kohn T."/>
            <person name="Peeters S.H."/>
            <person name="Heuer A."/>
            <person name="Rast P."/>
            <person name="Oberbeckmann S."/>
            <person name="Bunk B."/>
            <person name="Jeske O."/>
            <person name="Meyerdierks A."/>
            <person name="Storesund J.E."/>
            <person name="Kallscheuer N."/>
            <person name="Luecker S."/>
            <person name="Lage O.M."/>
            <person name="Pohl T."/>
            <person name="Merkel B.J."/>
            <person name="Hornburger P."/>
            <person name="Mueller R.-W."/>
            <person name="Bruemmer F."/>
            <person name="Labrenz M."/>
            <person name="Spormann A.M."/>
            <person name="Op Den Camp H."/>
            <person name="Overmann J."/>
            <person name="Amann R."/>
            <person name="Jetten M.S.M."/>
            <person name="Mascher T."/>
            <person name="Medema M.H."/>
            <person name="Devos D.P."/>
            <person name="Kaster A.-K."/>
            <person name="Ovreas L."/>
            <person name="Rohde M."/>
            <person name="Galperin M.Y."/>
            <person name="Jogler C."/>
        </authorList>
    </citation>
    <scope>NUCLEOTIDE SEQUENCE [LARGE SCALE GENOMIC DNA]</scope>
    <source>
        <strain evidence="7 8">CA13</strain>
    </source>
</reference>
<evidence type="ECO:0000256" key="2">
    <source>
        <dbReference type="ARBA" id="ARBA00022692"/>
    </source>
</evidence>
<dbReference type="GO" id="GO:0043953">
    <property type="term" value="P:protein transport by the Tat complex"/>
    <property type="evidence" value="ECO:0007669"/>
    <property type="project" value="UniProtKB-UniRule"/>
</dbReference>
<name>A0A5C5Z7T8_9BACT</name>
<organism evidence="7 8">
    <name type="scientific">Novipirellula herctigrandis</name>
    <dbReference type="NCBI Taxonomy" id="2527986"/>
    <lineage>
        <taxon>Bacteria</taxon>
        <taxon>Pseudomonadati</taxon>
        <taxon>Planctomycetota</taxon>
        <taxon>Planctomycetia</taxon>
        <taxon>Pirellulales</taxon>
        <taxon>Pirellulaceae</taxon>
        <taxon>Novipirellula</taxon>
    </lineage>
</organism>
<feature type="transmembrane region" description="Helical" evidence="5">
    <location>
        <begin position="198"/>
        <end position="225"/>
    </location>
</feature>
<accession>A0A5C5Z7T8</accession>
<dbReference type="InterPro" id="IPR002033">
    <property type="entry name" value="TatC"/>
</dbReference>
<feature type="transmembrane region" description="Helical" evidence="5">
    <location>
        <begin position="321"/>
        <end position="341"/>
    </location>
</feature>
<dbReference type="EMBL" id="SJPJ01000001">
    <property type="protein sequence ID" value="TWT83374.1"/>
    <property type="molecule type" value="Genomic_DNA"/>
</dbReference>
<dbReference type="PROSITE" id="PS01218">
    <property type="entry name" value="TATC"/>
    <property type="match status" value="1"/>
</dbReference>
<dbReference type="HAMAP" id="MF_00902">
    <property type="entry name" value="TatC"/>
    <property type="match status" value="1"/>
</dbReference>
<dbReference type="Proteomes" id="UP000315010">
    <property type="component" value="Unassembled WGS sequence"/>
</dbReference>
<dbReference type="Pfam" id="PF00902">
    <property type="entry name" value="TatC"/>
    <property type="match status" value="1"/>
</dbReference>
<dbReference type="GO" id="GO:0009977">
    <property type="term" value="F:proton motive force dependent protein transmembrane transporter activity"/>
    <property type="evidence" value="ECO:0007669"/>
    <property type="project" value="TreeGrafter"/>
</dbReference>
<comment type="subcellular location">
    <subcellularLocation>
        <location evidence="5">Cell membrane</location>
        <topology evidence="5">Multi-pass membrane protein</topology>
    </subcellularLocation>
    <subcellularLocation>
        <location evidence="1">Membrane</location>
        <topology evidence="1">Multi-pass membrane protein</topology>
    </subcellularLocation>
</comment>
<dbReference type="GO" id="GO:0065002">
    <property type="term" value="P:intracellular protein transmembrane transport"/>
    <property type="evidence" value="ECO:0007669"/>
    <property type="project" value="TreeGrafter"/>
</dbReference>
<dbReference type="OrthoDB" id="9777044at2"/>
<protein>
    <recommendedName>
        <fullName evidence="5">Sec-independent protein translocase protein TatC</fullName>
    </recommendedName>
</protein>
<feature type="transmembrane region" description="Helical" evidence="5">
    <location>
        <begin position="347"/>
        <end position="367"/>
    </location>
</feature>
<evidence type="ECO:0000313" key="8">
    <source>
        <dbReference type="Proteomes" id="UP000315010"/>
    </source>
</evidence>
<proteinExistence type="inferred from homology"/>
<sequence length="381" mass="42918">MVDGGIFRQPNPHTPTPAFNENKFTVDRPALPKDDLFENSTMTFGEHLEELRGSLVKAIIWLVIGLCFGLLFANRVVRYIQSPLQGAIQQFNADRDLTNLGYTDLDAEEIQPLRQFLMNSALVWELVYEIPEELQISPEAVVPVADLDSEAEAPQLTVQPHQMRELLRQLPDPELLKPKLQLRQSKASVSSLKVEESFMIWVKAGLIVGAVLASPMILYHLWTFVAAGLHSHERRYVYLYLPISVTLFCSGVILAFFLVLHYVLTFLLTFNGGMDVAVEPRLTYYVNFVLMLPLGFGVAFQLPLVMLFLQRIGIFETEAYINSWRIATLVIFIMSMLLTPADITSMIALALPLMVLYFLGIVMCKFIPRGRGMGSAAYDPA</sequence>
<dbReference type="PANTHER" id="PTHR30371:SF0">
    <property type="entry name" value="SEC-INDEPENDENT PROTEIN TRANSLOCASE PROTEIN TATC, CHLOROPLASTIC-RELATED"/>
    <property type="match status" value="1"/>
</dbReference>
<keyword evidence="8" id="KW-1185">Reference proteome</keyword>
<gene>
    <name evidence="7" type="primary">tatC2</name>
    <name evidence="5" type="synonym">tatC</name>
    <name evidence="7" type="ORF">CA13_48390</name>
</gene>
<evidence type="ECO:0000313" key="7">
    <source>
        <dbReference type="EMBL" id="TWT83374.1"/>
    </source>
</evidence>
<evidence type="ECO:0000256" key="3">
    <source>
        <dbReference type="ARBA" id="ARBA00022989"/>
    </source>
</evidence>